<dbReference type="GeneID" id="87621941"/>
<feature type="region of interest" description="Disordered" evidence="1">
    <location>
        <begin position="1"/>
        <end position="22"/>
    </location>
</feature>
<evidence type="ECO:0000256" key="1">
    <source>
        <dbReference type="SAM" id="MobiDB-lite"/>
    </source>
</evidence>
<sequence>MGRSRGQRARDKNKATLPQVPKQLKDNIDVEYSEEFADHEDLEAQARAAAAGIRRQERKR</sequence>
<gene>
    <name evidence="2" type="ORF">HSX42_02870</name>
</gene>
<keyword evidence="3" id="KW-1185">Reference proteome</keyword>
<proteinExistence type="predicted"/>
<feature type="region of interest" description="Disordered" evidence="1">
    <location>
        <begin position="40"/>
        <end position="60"/>
    </location>
</feature>
<dbReference type="Proteomes" id="UP001297580">
    <property type="component" value="Chromosome"/>
</dbReference>
<dbReference type="InterPro" id="IPR025435">
    <property type="entry name" value="YfhD-like"/>
</dbReference>
<dbReference type="Pfam" id="PF14151">
    <property type="entry name" value="YfhD"/>
    <property type="match status" value="1"/>
</dbReference>
<protein>
    <submittedName>
        <fullName evidence="2">YfhD family protein</fullName>
    </submittedName>
</protein>
<reference evidence="2 3" key="1">
    <citation type="submission" date="2023-08" db="EMBL/GenBank/DDBJ databases">
        <title>Complete genome sequence of Geobacillus thermodenitrificans K1041, a genetically tractable strain representative of the genus Geobacillus.</title>
        <authorList>
            <person name="Kani S."/>
            <person name="Suzuki H."/>
        </authorList>
    </citation>
    <scope>NUCLEOTIDE SEQUENCE [LARGE SCALE GENOMIC DNA]</scope>
    <source>
        <strain evidence="2 3">K1041</strain>
    </source>
</reference>
<dbReference type="RefSeq" id="WP_008881570.1">
    <property type="nucleotide sequence ID" value="NZ_CP017690.1"/>
</dbReference>
<name>A0ABY9QCZ1_GEOTD</name>
<evidence type="ECO:0000313" key="3">
    <source>
        <dbReference type="Proteomes" id="UP001297580"/>
    </source>
</evidence>
<organism evidence="2 3">
    <name type="scientific">Geobacillus thermodenitrificans</name>
    <dbReference type="NCBI Taxonomy" id="33940"/>
    <lineage>
        <taxon>Bacteria</taxon>
        <taxon>Bacillati</taxon>
        <taxon>Bacillota</taxon>
        <taxon>Bacilli</taxon>
        <taxon>Bacillales</taxon>
        <taxon>Anoxybacillaceae</taxon>
        <taxon>Geobacillus</taxon>
    </lineage>
</organism>
<accession>A0ABY9QCZ1</accession>
<evidence type="ECO:0000313" key="2">
    <source>
        <dbReference type="EMBL" id="WMV76774.1"/>
    </source>
</evidence>
<dbReference type="EMBL" id="CP133461">
    <property type="protein sequence ID" value="WMV76774.1"/>
    <property type="molecule type" value="Genomic_DNA"/>
</dbReference>